<evidence type="ECO:0000313" key="2">
    <source>
        <dbReference type="EMBL" id="CAD9108762.1"/>
    </source>
</evidence>
<dbReference type="SUPFAM" id="SSF55781">
    <property type="entry name" value="GAF domain-like"/>
    <property type="match status" value="1"/>
</dbReference>
<evidence type="ECO:0008006" key="3">
    <source>
        <dbReference type="Google" id="ProtNLM"/>
    </source>
</evidence>
<feature type="region of interest" description="Disordered" evidence="1">
    <location>
        <begin position="249"/>
        <end position="283"/>
    </location>
</feature>
<accession>A0A7S1PY61</accession>
<evidence type="ECO:0000256" key="1">
    <source>
        <dbReference type="SAM" id="MobiDB-lite"/>
    </source>
</evidence>
<feature type="region of interest" description="Disordered" evidence="1">
    <location>
        <begin position="169"/>
        <end position="212"/>
    </location>
</feature>
<protein>
    <recommendedName>
        <fullName evidence="3">GAF domain-containing protein</fullName>
    </recommendedName>
</protein>
<dbReference type="AlphaFoldDB" id="A0A7S1PY61"/>
<organism evidence="2">
    <name type="scientific">Alexandrium catenella</name>
    <name type="common">Red tide dinoflagellate</name>
    <name type="synonym">Gonyaulax catenella</name>
    <dbReference type="NCBI Taxonomy" id="2925"/>
    <lineage>
        <taxon>Eukaryota</taxon>
        <taxon>Sar</taxon>
        <taxon>Alveolata</taxon>
        <taxon>Dinophyceae</taxon>
        <taxon>Gonyaulacales</taxon>
        <taxon>Pyrocystaceae</taxon>
        <taxon>Alexandrium</taxon>
    </lineage>
</organism>
<proteinExistence type="predicted"/>
<dbReference type="PANTHER" id="PTHR43102:SF2">
    <property type="entry name" value="GAF DOMAIN-CONTAINING PROTEIN"/>
    <property type="match status" value="1"/>
</dbReference>
<dbReference type="EMBL" id="HBGE01018871">
    <property type="protein sequence ID" value="CAD9108762.1"/>
    <property type="molecule type" value="Transcribed_RNA"/>
</dbReference>
<reference evidence="2" key="1">
    <citation type="submission" date="2021-01" db="EMBL/GenBank/DDBJ databases">
        <authorList>
            <person name="Corre E."/>
            <person name="Pelletier E."/>
            <person name="Niang G."/>
            <person name="Scheremetjew M."/>
            <person name="Finn R."/>
            <person name="Kale V."/>
            <person name="Holt S."/>
            <person name="Cochrane G."/>
            <person name="Meng A."/>
            <person name="Brown T."/>
            <person name="Cohen L."/>
        </authorList>
    </citation>
    <scope>NUCLEOTIDE SEQUENCE</scope>
    <source>
        <strain evidence="2">OF101</strain>
    </source>
</reference>
<dbReference type="PANTHER" id="PTHR43102">
    <property type="entry name" value="SLR1143 PROTEIN"/>
    <property type="match status" value="1"/>
</dbReference>
<sequence length="283" mass="30006">MGNASASGISPADTAAAGDPLSDVAISALSESDASEWTLRVKRHYDVPVCFIALPYGSRLFLKGRHGIDAEFVDESSICHFEPSRELPVIMSNILDIPDCKYDPLVLGPPYARFYIGVPLASPGSKSLGTLCIMDTKPCKFFSLRNCTYMIECGRHIAEHLTRRLEESGSLTTEGLGSHVPNGGAHSSSSLEHAGARESLESADAAPPDESRALESLGSFHQAGTGDEVDTADSGILRRIDTVLVHQIPDEACEDSPTPALQSTADPGLRAGDSGSVEPEIAQ</sequence>
<gene>
    <name evidence="2" type="ORF">ACAT0790_LOCUS11271</name>
</gene>
<name>A0A7S1PY61_ALECA</name>